<evidence type="ECO:0000313" key="2">
    <source>
        <dbReference type="Proteomes" id="UP000324974"/>
    </source>
</evidence>
<dbReference type="Proteomes" id="UP000324974">
    <property type="component" value="Chromosome"/>
</dbReference>
<dbReference type="RefSeq" id="WP_149111530.1">
    <property type="nucleotide sequence ID" value="NZ_CP042425.1"/>
</dbReference>
<reference evidence="2" key="1">
    <citation type="submission" date="2019-08" db="EMBL/GenBank/DDBJ databases">
        <title>Limnoglobus roseus gen. nov., sp. nov., a novel freshwater planctomycete with a giant genome from the family Gemmataceae.</title>
        <authorList>
            <person name="Kulichevskaya I.S."/>
            <person name="Naumoff D.G."/>
            <person name="Miroshnikov K."/>
            <person name="Ivanova A."/>
            <person name="Philippov D.A."/>
            <person name="Hakobyan A."/>
            <person name="Rijpstra I.C."/>
            <person name="Sinninghe Damste J.S."/>
            <person name="Liesack W."/>
            <person name="Dedysh S.N."/>
        </authorList>
    </citation>
    <scope>NUCLEOTIDE SEQUENCE [LARGE SCALE GENOMIC DNA]</scope>
    <source>
        <strain evidence="2">PX52</strain>
    </source>
</reference>
<proteinExistence type="predicted"/>
<dbReference type="AlphaFoldDB" id="A0A5C1AIQ7"/>
<gene>
    <name evidence="1" type="ORF">PX52LOC_03832</name>
</gene>
<sequence length="191" mass="21464">MPTLFHYSTLFHLPPILSSGLSVGEIASFTAARRSGVNLTTQTDPHQLNCWGGGQNEPKKAVRYRCEVAADDPLLRPARAVWRDLGVTPRQMRALDPRGESKWWSVYFGVIPMQAIGVELRGRNGYVAVGEPDTARIATEVAILRDRFEFIVPPDEPWALDLRLKDPTDPSPFWVLREAYPADRFLARPPV</sequence>
<protein>
    <submittedName>
        <fullName evidence="1">Uncharacterized protein</fullName>
    </submittedName>
</protein>
<dbReference type="OrthoDB" id="3217020at2"/>
<name>A0A5C1AIQ7_9BACT</name>
<organism evidence="1 2">
    <name type="scientific">Limnoglobus roseus</name>
    <dbReference type="NCBI Taxonomy" id="2598579"/>
    <lineage>
        <taxon>Bacteria</taxon>
        <taxon>Pseudomonadati</taxon>
        <taxon>Planctomycetota</taxon>
        <taxon>Planctomycetia</taxon>
        <taxon>Gemmatales</taxon>
        <taxon>Gemmataceae</taxon>
        <taxon>Limnoglobus</taxon>
    </lineage>
</organism>
<dbReference type="KEGG" id="lrs:PX52LOC_03832"/>
<accession>A0A5C1AIQ7</accession>
<evidence type="ECO:0000313" key="1">
    <source>
        <dbReference type="EMBL" id="QEL16858.1"/>
    </source>
</evidence>
<dbReference type="EMBL" id="CP042425">
    <property type="protein sequence ID" value="QEL16858.1"/>
    <property type="molecule type" value="Genomic_DNA"/>
</dbReference>
<keyword evidence="2" id="KW-1185">Reference proteome</keyword>